<dbReference type="PANTHER" id="PTHR43317:SF1">
    <property type="entry name" value="THERMOSPERMINE SYNTHASE ACAULIS5"/>
    <property type="match status" value="1"/>
</dbReference>
<evidence type="ECO:0000256" key="5">
    <source>
        <dbReference type="PROSITE-ProRule" id="PRU00354"/>
    </source>
</evidence>
<dbReference type="FunFam" id="3.40.50.150:FF:000088">
    <property type="entry name" value="Polyamine aminopropyltransferase"/>
    <property type="match status" value="1"/>
</dbReference>
<dbReference type="OrthoDB" id="9793120at2"/>
<dbReference type="PROSITE" id="PS51006">
    <property type="entry name" value="PABS_2"/>
    <property type="match status" value="1"/>
</dbReference>
<comment type="function">
    <text evidence="4">Catalyzes the irreversible transfer of a propylamine group from the amino donor S-adenosylmethioninamine (decarboxy-AdoMet) to putrescine (1,4-diaminobutane) to yield spermidine.</text>
</comment>
<feature type="binding site" evidence="4">
    <location>
        <position position="312"/>
    </location>
    <ligand>
        <name>spermidine</name>
        <dbReference type="ChEBI" id="CHEBI:57834"/>
    </ligand>
</feature>
<dbReference type="Pfam" id="PF01564">
    <property type="entry name" value="Spermine_synth"/>
    <property type="match status" value="1"/>
</dbReference>
<dbReference type="InterPro" id="IPR030374">
    <property type="entry name" value="PABS"/>
</dbReference>
<evidence type="ECO:0000256" key="2">
    <source>
        <dbReference type="ARBA" id="ARBA00022679"/>
    </source>
</evidence>
<accession>A0A2S2C193</accession>
<evidence type="ECO:0000313" key="8">
    <source>
        <dbReference type="EMBL" id="AWK74619.1"/>
    </source>
</evidence>
<feature type="transmembrane region" description="Helical" evidence="4">
    <location>
        <begin position="51"/>
        <end position="73"/>
    </location>
</feature>
<keyword evidence="4" id="KW-0812">Transmembrane</keyword>
<dbReference type="NCBIfam" id="NF037959">
    <property type="entry name" value="MFS_SpdSyn"/>
    <property type="match status" value="1"/>
</dbReference>
<evidence type="ECO:0000256" key="6">
    <source>
        <dbReference type="SAM" id="MobiDB-lite"/>
    </source>
</evidence>
<feature type="transmembrane region" description="Helical" evidence="4">
    <location>
        <begin position="80"/>
        <end position="106"/>
    </location>
</feature>
<proteinExistence type="inferred from homology"/>
<feature type="binding site" evidence="4">
    <location>
        <begin position="364"/>
        <end position="365"/>
    </location>
    <ligand>
        <name>S-methyl-5'-thioadenosine</name>
        <dbReference type="ChEBI" id="CHEBI:17509"/>
    </ligand>
</feature>
<protein>
    <recommendedName>
        <fullName evidence="4">Polyamine aminopropyltransferase</fullName>
    </recommendedName>
    <alternativeName>
        <fullName evidence="4">Putrescine aminopropyltransferase</fullName>
        <shortName evidence="4">PAPT</shortName>
    </alternativeName>
    <alternativeName>
        <fullName evidence="4">Spermidine synthase</fullName>
        <shortName evidence="4">SPDS</shortName>
        <shortName evidence="4">SPDSY</shortName>
        <ecNumber evidence="4">2.5.1.16</ecNumber>
    </alternativeName>
</protein>
<feature type="region of interest" description="Disordered" evidence="6">
    <location>
        <begin position="492"/>
        <end position="521"/>
    </location>
</feature>
<feature type="binding site" evidence="4">
    <location>
        <position position="332"/>
    </location>
    <ligand>
        <name>S-methyl-5'-thioadenosine</name>
        <dbReference type="ChEBI" id="CHEBI:17509"/>
    </ligand>
</feature>
<keyword evidence="4" id="KW-0472">Membrane</keyword>
<feature type="transmembrane region" description="Helical" evidence="4">
    <location>
        <begin position="112"/>
        <end position="138"/>
    </location>
</feature>
<feature type="transmembrane region" description="Helical" evidence="4">
    <location>
        <begin position="20"/>
        <end position="45"/>
    </location>
</feature>
<evidence type="ECO:0000256" key="1">
    <source>
        <dbReference type="ARBA" id="ARBA00007867"/>
    </source>
</evidence>
<reference evidence="8 9" key="1">
    <citation type="submission" date="2017-05" db="EMBL/GenBank/DDBJ databases">
        <title>Isolation of Rhodococcus sp. S2-17 biodegrading of BP-3.</title>
        <authorList>
            <person name="Lee Y."/>
            <person name="Kim K.H."/>
            <person name="Chun B.H."/>
            <person name="Jung H.S."/>
            <person name="Jeon C.O."/>
        </authorList>
    </citation>
    <scope>NUCLEOTIDE SEQUENCE [LARGE SCALE GENOMIC DNA]</scope>
    <source>
        <strain evidence="8 9">S2-17</strain>
    </source>
</reference>
<dbReference type="GO" id="GO:0004766">
    <property type="term" value="F:spermidine synthase activity"/>
    <property type="evidence" value="ECO:0007669"/>
    <property type="project" value="UniProtKB-UniRule"/>
</dbReference>
<feature type="transmembrane region" description="Helical" evidence="4">
    <location>
        <begin position="214"/>
        <end position="233"/>
    </location>
</feature>
<organism evidence="8 9">
    <name type="scientific">Rhodococcus oxybenzonivorans</name>
    <dbReference type="NCBI Taxonomy" id="1990687"/>
    <lineage>
        <taxon>Bacteria</taxon>
        <taxon>Bacillati</taxon>
        <taxon>Actinomycetota</taxon>
        <taxon>Actinomycetes</taxon>
        <taxon>Mycobacteriales</taxon>
        <taxon>Nocardiaceae</taxon>
        <taxon>Rhodococcus</taxon>
    </lineage>
</organism>
<evidence type="ECO:0000313" key="9">
    <source>
        <dbReference type="Proteomes" id="UP000245711"/>
    </source>
</evidence>
<dbReference type="AlphaFoldDB" id="A0A2S2C193"/>
<dbReference type="EC" id="2.5.1.16" evidence="4"/>
<dbReference type="Proteomes" id="UP000245711">
    <property type="component" value="Chromosome"/>
</dbReference>
<name>A0A2S2C193_9NOCA</name>
<feature type="domain" description="PABS" evidence="7">
    <location>
        <begin position="229"/>
        <end position="462"/>
    </location>
</feature>
<feature type="transmembrane region" description="Helical" evidence="4">
    <location>
        <begin position="159"/>
        <end position="180"/>
    </location>
</feature>
<dbReference type="UniPathway" id="UPA00248">
    <property type="reaction ID" value="UER00314"/>
</dbReference>
<dbReference type="NCBIfam" id="NF002956">
    <property type="entry name" value="PRK03612.1"/>
    <property type="match status" value="1"/>
</dbReference>
<dbReference type="RefSeq" id="WP_109333717.1">
    <property type="nucleotide sequence ID" value="NZ_CP021354.1"/>
</dbReference>
<feature type="compositionally biased region" description="Basic and acidic residues" evidence="6">
    <location>
        <begin position="493"/>
        <end position="521"/>
    </location>
</feature>
<comment type="catalytic activity">
    <reaction evidence="4">
        <text>S-adenosyl 3-(methylsulfanyl)propylamine + putrescine = S-methyl-5'-thioadenosine + spermidine + H(+)</text>
        <dbReference type="Rhea" id="RHEA:12721"/>
        <dbReference type="ChEBI" id="CHEBI:15378"/>
        <dbReference type="ChEBI" id="CHEBI:17509"/>
        <dbReference type="ChEBI" id="CHEBI:57443"/>
        <dbReference type="ChEBI" id="CHEBI:57834"/>
        <dbReference type="ChEBI" id="CHEBI:326268"/>
        <dbReference type="EC" id="2.5.1.16"/>
    </reaction>
</comment>
<keyword evidence="3 4" id="KW-0620">Polyamine biosynthesis</keyword>
<comment type="similarity">
    <text evidence="1 4">Belongs to the spermidine/spermine synthase family.</text>
</comment>
<keyword evidence="9" id="KW-1185">Reference proteome</keyword>
<keyword evidence="4" id="KW-1003">Cell membrane</keyword>
<dbReference type="GO" id="GO:0010487">
    <property type="term" value="F:thermospermine synthase activity"/>
    <property type="evidence" value="ECO:0007669"/>
    <property type="project" value="UniProtKB-ARBA"/>
</dbReference>
<dbReference type="InterPro" id="IPR029063">
    <property type="entry name" value="SAM-dependent_MTases_sf"/>
</dbReference>
<feature type="active site" description="Proton acceptor" evidence="4 5">
    <location>
        <position position="383"/>
    </location>
</feature>
<gene>
    <name evidence="4" type="primary">speE</name>
    <name evidence="8" type="ORF">CBI38_26765</name>
</gene>
<comment type="pathway">
    <text evidence="4">Amine and polyamine biosynthesis; spermidine biosynthesis; spermidine from putrescine: step 1/1.</text>
</comment>
<feature type="binding site" evidence="4">
    <location>
        <position position="260"/>
    </location>
    <ligand>
        <name>S-methyl-5'-thioadenosine</name>
        <dbReference type="ChEBI" id="CHEBI:17509"/>
    </ligand>
</feature>
<evidence type="ECO:0000259" key="7">
    <source>
        <dbReference type="PROSITE" id="PS51006"/>
    </source>
</evidence>
<keyword evidence="2 4" id="KW-0808">Transferase</keyword>
<dbReference type="CDD" id="cd02440">
    <property type="entry name" value="AdoMet_MTases"/>
    <property type="match status" value="1"/>
</dbReference>
<dbReference type="PROSITE" id="PS01330">
    <property type="entry name" value="PABS_1"/>
    <property type="match status" value="1"/>
</dbReference>
<dbReference type="EMBL" id="CP021354">
    <property type="protein sequence ID" value="AWK74619.1"/>
    <property type="molecule type" value="Genomic_DNA"/>
</dbReference>
<comment type="subcellular location">
    <subcellularLocation>
        <location evidence="4">Cell membrane</location>
        <topology evidence="4">Multi-pass membrane protein</topology>
    </subcellularLocation>
</comment>
<dbReference type="PANTHER" id="PTHR43317">
    <property type="entry name" value="THERMOSPERMINE SYNTHASE ACAULIS5"/>
    <property type="match status" value="1"/>
</dbReference>
<dbReference type="SUPFAM" id="SSF53335">
    <property type="entry name" value="S-adenosyl-L-methionine-dependent methyltransferases"/>
    <property type="match status" value="1"/>
</dbReference>
<comment type="subunit">
    <text evidence="4">Homodimer or homotetramer.</text>
</comment>
<dbReference type="Gene3D" id="3.40.50.150">
    <property type="entry name" value="Vaccinia Virus protein VP39"/>
    <property type="match status" value="1"/>
</dbReference>
<feature type="transmembrane region" description="Helical" evidence="4">
    <location>
        <begin position="186"/>
        <end position="207"/>
    </location>
</feature>
<comment type="caution">
    <text evidence="4">Lacks conserved residue(s) required for the propagation of feature annotation.</text>
</comment>
<dbReference type="GO" id="GO:0008295">
    <property type="term" value="P:spermidine biosynthetic process"/>
    <property type="evidence" value="ECO:0007669"/>
    <property type="project" value="UniProtKB-UniRule"/>
</dbReference>
<evidence type="ECO:0000256" key="3">
    <source>
        <dbReference type="ARBA" id="ARBA00023115"/>
    </source>
</evidence>
<dbReference type="GO" id="GO:0005886">
    <property type="term" value="C:plasma membrane"/>
    <property type="evidence" value="ECO:0007669"/>
    <property type="project" value="UniProtKB-SubCell"/>
</dbReference>
<feature type="binding site" evidence="4">
    <location>
        <position position="390"/>
    </location>
    <ligand>
        <name>S-methyl-5'-thioadenosine</name>
        <dbReference type="ChEBI" id="CHEBI:17509"/>
    </ligand>
</feature>
<dbReference type="InterPro" id="IPR030373">
    <property type="entry name" value="PABS_CS"/>
</dbReference>
<dbReference type="KEGG" id="roz:CBI38_26765"/>
<keyword evidence="4" id="KW-1133">Transmembrane helix</keyword>
<keyword evidence="4" id="KW-0745">Spermidine biosynthesis</keyword>
<evidence type="ECO:0000256" key="4">
    <source>
        <dbReference type="HAMAP-Rule" id="MF_00198"/>
    </source>
</evidence>
<dbReference type="HAMAP" id="MF_00198">
    <property type="entry name" value="Spermidine_synth"/>
    <property type="match status" value="1"/>
</dbReference>
<sequence>MTTAAAQSEVKRALDGRSRVLLLAAVAACAACGLIYELALLTLSISLTGGGITQTSLIVAGFVAALGVGALAAKPLLSHAAVSFVAVEIVLGLAGGFSAVTLYVTFTFFGSSAVVLVLATALIGVLVGAEVPLLMTLLQSGRSDNDAETTGKVLADLNAADYAGALVGGLLWPFVLLPIAGMIRGAAITGIINLVAAAVVALILLRWQLSVRTRLLAVVALLVAAASIAVLLVRADNIETTSRQRLYTDPVVAAERSQYQEIVITERGGDVRLFLDGDLQFSSADEHRYTESLVYPAMARNPERVLILGGGDGLAAREVLRLNGVREIVQVELDPAVIELATTRLADLNKGALQDPRVHVVIDDAFRWLRDPPVTGFDAVIVDLPDPDTPALGRLYSTEFYGLAARALEPGGLMVVQAGSPYSTPDAFWRTTSTVASAGLSVTPYHVLVPSFGDWGFVLASPESEAPSLRLPSDAPELRFLDGPTLAASAVFSRDRPPRELEPSTLDRPRIVDDMRRGYQR</sequence>
<dbReference type="InterPro" id="IPR001045">
    <property type="entry name" value="Spermi_synthase"/>
</dbReference>